<keyword evidence="5 9" id="KW-0812">Transmembrane</keyword>
<accession>A0A2T0LJE9</accession>
<dbReference type="InterPro" id="IPR020846">
    <property type="entry name" value="MFS_dom"/>
</dbReference>
<dbReference type="PROSITE" id="PS50850">
    <property type="entry name" value="MFS"/>
    <property type="match status" value="1"/>
</dbReference>
<evidence type="ECO:0000313" key="11">
    <source>
        <dbReference type="EMBL" id="PRX42633.1"/>
    </source>
</evidence>
<comment type="similarity">
    <text evidence="2">Belongs to the major facilitator superfamily. Metabolite:H+ Symporter (MHS) family (TC 2.A.1.6) family.</text>
</comment>
<feature type="transmembrane region" description="Helical" evidence="9">
    <location>
        <begin position="16"/>
        <end position="37"/>
    </location>
</feature>
<keyword evidence="3" id="KW-0813">Transport</keyword>
<evidence type="ECO:0000313" key="12">
    <source>
        <dbReference type="Proteomes" id="UP000237797"/>
    </source>
</evidence>
<gene>
    <name evidence="11" type="ORF">CLV97_101122</name>
</gene>
<reference evidence="11 12" key="1">
    <citation type="submission" date="2018-03" db="EMBL/GenBank/DDBJ databases">
        <title>Genomic Encyclopedia of Archaeal and Bacterial Type Strains, Phase II (KMG-II): from individual species to whole genera.</title>
        <authorList>
            <person name="Goeker M."/>
        </authorList>
    </citation>
    <scope>NUCLEOTIDE SEQUENCE [LARGE SCALE GENOMIC DNA]</scope>
    <source>
        <strain evidence="11 12">DSM 44946</strain>
    </source>
</reference>
<dbReference type="SUPFAM" id="SSF103473">
    <property type="entry name" value="MFS general substrate transporter"/>
    <property type="match status" value="1"/>
</dbReference>
<dbReference type="GO" id="GO:0005886">
    <property type="term" value="C:plasma membrane"/>
    <property type="evidence" value="ECO:0007669"/>
    <property type="project" value="UniProtKB-SubCell"/>
</dbReference>
<feature type="transmembrane region" description="Helical" evidence="9">
    <location>
        <begin position="71"/>
        <end position="95"/>
    </location>
</feature>
<organism evidence="11 12">
    <name type="scientific">Planifilum fimeticola</name>
    <dbReference type="NCBI Taxonomy" id="201975"/>
    <lineage>
        <taxon>Bacteria</taxon>
        <taxon>Bacillati</taxon>
        <taxon>Bacillota</taxon>
        <taxon>Bacilli</taxon>
        <taxon>Bacillales</taxon>
        <taxon>Thermoactinomycetaceae</taxon>
        <taxon>Planifilum</taxon>
    </lineage>
</organism>
<protein>
    <submittedName>
        <fullName evidence="11">MHS family proline/betaine transporter-like MFS transporter</fullName>
    </submittedName>
</protein>
<feature type="domain" description="Major facilitator superfamily (MFS) profile" evidence="10">
    <location>
        <begin position="1"/>
        <end position="163"/>
    </location>
</feature>
<evidence type="ECO:0000256" key="7">
    <source>
        <dbReference type="ARBA" id="ARBA00022989"/>
    </source>
</evidence>
<dbReference type="AlphaFoldDB" id="A0A2T0LJE9"/>
<evidence type="ECO:0000256" key="4">
    <source>
        <dbReference type="ARBA" id="ARBA00022475"/>
    </source>
</evidence>
<keyword evidence="6" id="KW-0769">Symport</keyword>
<dbReference type="PANTHER" id="PTHR43528">
    <property type="entry name" value="ALPHA-KETOGLUTARATE PERMEASE"/>
    <property type="match status" value="1"/>
</dbReference>
<feature type="transmembrane region" description="Helical" evidence="9">
    <location>
        <begin position="141"/>
        <end position="159"/>
    </location>
</feature>
<dbReference type="Proteomes" id="UP000237797">
    <property type="component" value="Unassembled WGS sequence"/>
</dbReference>
<evidence type="ECO:0000256" key="6">
    <source>
        <dbReference type="ARBA" id="ARBA00022847"/>
    </source>
</evidence>
<evidence type="ECO:0000256" key="2">
    <source>
        <dbReference type="ARBA" id="ARBA00008240"/>
    </source>
</evidence>
<dbReference type="Pfam" id="PF07690">
    <property type="entry name" value="MFS_1"/>
    <property type="match status" value="1"/>
</dbReference>
<name>A0A2T0LJE9_9BACL</name>
<feature type="transmembrane region" description="Helical" evidence="9">
    <location>
        <begin position="107"/>
        <end position="129"/>
    </location>
</feature>
<comment type="subcellular location">
    <subcellularLocation>
        <location evidence="1">Cell membrane</location>
        <topology evidence="1">Multi-pass membrane protein</topology>
    </subcellularLocation>
</comment>
<keyword evidence="12" id="KW-1185">Reference proteome</keyword>
<keyword evidence="8 9" id="KW-0472">Membrane</keyword>
<dbReference type="InterPro" id="IPR036259">
    <property type="entry name" value="MFS_trans_sf"/>
</dbReference>
<dbReference type="Gene3D" id="1.20.1250.20">
    <property type="entry name" value="MFS general substrate transporter like domains"/>
    <property type="match status" value="1"/>
</dbReference>
<sequence length="205" mass="22474">MPSHLSAVLGYGETRGLLLIVVVMAIMIPIVLLMGYFSDRIGAKRVVQGGLAGLVLLSVPSFLLIGNGKVLWVFLGLVILGIFSSSFQGTMPSLLPSLFYTEVRYGALAITYNISASVFGGTTPLVVSWLINWTGDRLIPAYYLVAVSVIGLIVVTKFVKDPSGKALRGSPPAVEEKHEIKEVLQDPEEALWWREEKEQREKERV</sequence>
<keyword evidence="7 9" id="KW-1133">Transmembrane helix</keyword>
<evidence type="ECO:0000256" key="9">
    <source>
        <dbReference type="SAM" id="Phobius"/>
    </source>
</evidence>
<evidence type="ECO:0000256" key="1">
    <source>
        <dbReference type="ARBA" id="ARBA00004651"/>
    </source>
</evidence>
<evidence type="ECO:0000259" key="10">
    <source>
        <dbReference type="PROSITE" id="PS50850"/>
    </source>
</evidence>
<dbReference type="InterPro" id="IPR011701">
    <property type="entry name" value="MFS"/>
</dbReference>
<keyword evidence="4" id="KW-1003">Cell membrane</keyword>
<comment type="caution">
    <text evidence="11">The sequence shown here is derived from an EMBL/GenBank/DDBJ whole genome shotgun (WGS) entry which is preliminary data.</text>
</comment>
<evidence type="ECO:0000256" key="5">
    <source>
        <dbReference type="ARBA" id="ARBA00022692"/>
    </source>
</evidence>
<proteinExistence type="inferred from homology"/>
<dbReference type="EMBL" id="PVNE01000001">
    <property type="protein sequence ID" value="PRX42633.1"/>
    <property type="molecule type" value="Genomic_DNA"/>
</dbReference>
<evidence type="ECO:0000256" key="3">
    <source>
        <dbReference type="ARBA" id="ARBA00022448"/>
    </source>
</evidence>
<dbReference type="PANTHER" id="PTHR43528:SF1">
    <property type="entry name" value="ALPHA-KETOGLUTARATE PERMEASE"/>
    <property type="match status" value="1"/>
</dbReference>
<dbReference type="GO" id="GO:0015293">
    <property type="term" value="F:symporter activity"/>
    <property type="evidence" value="ECO:0007669"/>
    <property type="project" value="UniProtKB-KW"/>
</dbReference>
<feature type="transmembrane region" description="Helical" evidence="9">
    <location>
        <begin position="46"/>
        <end position="65"/>
    </location>
</feature>
<evidence type="ECO:0000256" key="8">
    <source>
        <dbReference type="ARBA" id="ARBA00023136"/>
    </source>
</evidence>
<dbReference type="InterPro" id="IPR051084">
    <property type="entry name" value="H+-coupled_symporters"/>
</dbReference>